<dbReference type="EMBL" id="NQMQ01000009">
    <property type="protein sequence ID" value="PAJ70533.1"/>
    <property type="molecule type" value="Genomic_DNA"/>
</dbReference>
<dbReference type="Gene3D" id="3.40.710.10">
    <property type="entry name" value="DD-peptidase/beta-lactamase superfamily"/>
    <property type="match status" value="1"/>
</dbReference>
<gene>
    <name evidence="2" type="ORF">CIG21_04310</name>
</gene>
<dbReference type="PANTHER" id="PTHR46825">
    <property type="entry name" value="D-ALANYL-D-ALANINE-CARBOXYPEPTIDASE/ENDOPEPTIDASE AMPH"/>
    <property type="match status" value="1"/>
</dbReference>
<dbReference type="Pfam" id="PF00144">
    <property type="entry name" value="Beta-lactamase"/>
    <property type="match status" value="1"/>
</dbReference>
<accession>A0A269PEQ6</accession>
<name>A0A269PEQ6_9CORY</name>
<dbReference type="PANTHER" id="PTHR46825:SF9">
    <property type="entry name" value="BETA-LACTAMASE-RELATED DOMAIN-CONTAINING PROTEIN"/>
    <property type="match status" value="1"/>
</dbReference>
<dbReference type="Proteomes" id="UP000215771">
    <property type="component" value="Unassembled WGS sequence"/>
</dbReference>
<organism evidence="2 3">
    <name type="scientific">Corynebacterium hadale</name>
    <dbReference type="NCBI Taxonomy" id="2026255"/>
    <lineage>
        <taxon>Bacteria</taxon>
        <taxon>Bacillati</taxon>
        <taxon>Actinomycetota</taxon>
        <taxon>Actinomycetes</taxon>
        <taxon>Mycobacteriales</taxon>
        <taxon>Corynebacteriaceae</taxon>
        <taxon>Corynebacterium</taxon>
    </lineage>
</organism>
<evidence type="ECO:0000313" key="3">
    <source>
        <dbReference type="Proteomes" id="UP000215771"/>
    </source>
</evidence>
<evidence type="ECO:0000313" key="2">
    <source>
        <dbReference type="EMBL" id="PAJ70533.1"/>
    </source>
</evidence>
<sequence>MKHACSRPIAGAIGAVTAAATAALLLTFGPQRISLATTHTGDAQLASALERSAAAEPGHRALSALVYDQGRVTFGGLGADEHTEFEIGSVTKTFNAELVRQLIRANELTLHTTVGDILGATGAPIDSVTVEELLNHTAGLPAMGHLGLPDILKANVTQGGNAYRTDSPDDILAAARTMELHGRGEYAYSNYGHALLGQLLAVKTGTPYEELVRTRIFLPAGMDESFVAGPGGVDTHALGRGLRSNGREAEPWDMDGWAPAGAIRSTASDMARFIEWVDEHGRPDYGWATADAYTFHNGGTGGFRTMLVWDPDAPHRAVFVAGDTDAWVDDLGINLIDTTKELA</sequence>
<dbReference type="InterPro" id="IPR050491">
    <property type="entry name" value="AmpC-like"/>
</dbReference>
<feature type="domain" description="Beta-lactamase-related" evidence="1">
    <location>
        <begin position="49"/>
        <end position="320"/>
    </location>
</feature>
<comment type="caution">
    <text evidence="2">The sequence shown here is derived from an EMBL/GenBank/DDBJ whole genome shotgun (WGS) entry which is preliminary data.</text>
</comment>
<protein>
    <recommendedName>
        <fullName evidence="1">Beta-lactamase-related domain-containing protein</fullName>
    </recommendedName>
</protein>
<dbReference type="SUPFAM" id="SSF56601">
    <property type="entry name" value="beta-lactamase/transpeptidase-like"/>
    <property type="match status" value="1"/>
</dbReference>
<dbReference type="AlphaFoldDB" id="A0A269PEQ6"/>
<proteinExistence type="predicted"/>
<evidence type="ECO:0000259" key="1">
    <source>
        <dbReference type="Pfam" id="PF00144"/>
    </source>
</evidence>
<dbReference type="InterPro" id="IPR001466">
    <property type="entry name" value="Beta-lactam-related"/>
</dbReference>
<dbReference type="InterPro" id="IPR012338">
    <property type="entry name" value="Beta-lactam/transpept-like"/>
</dbReference>
<reference evidence="2 3" key="1">
    <citation type="submission" date="2017-08" db="EMBL/GenBank/DDBJ databases">
        <authorList>
            <person name="de Groot N.N."/>
        </authorList>
    </citation>
    <scope>NUCLEOTIDE SEQUENCE [LARGE SCALE GENOMIC DNA]</scope>
    <source>
        <strain evidence="2 3">NBT06-6</strain>
    </source>
</reference>
<dbReference type="RefSeq" id="WP_095276070.1">
    <property type="nucleotide sequence ID" value="NZ_CP047655.1"/>
</dbReference>